<protein>
    <submittedName>
        <fullName evidence="1">Uncharacterized protein</fullName>
    </submittedName>
</protein>
<name>A0A4Y8X4T9_9MICC</name>
<dbReference type="OrthoDB" id="4966830at2"/>
<dbReference type="RefSeq" id="WP_135029087.1">
    <property type="nucleotide sequence ID" value="NZ_BMLA01000002.1"/>
</dbReference>
<reference evidence="1 2" key="1">
    <citation type="submission" date="2020-08" db="EMBL/GenBank/DDBJ databases">
        <title>Sequencing the genomes of 1000 actinobacteria strains.</title>
        <authorList>
            <person name="Klenk H.-P."/>
        </authorList>
    </citation>
    <scope>NUCLEOTIDE SEQUENCE [LARGE SCALE GENOMIC DNA]</scope>
    <source>
        <strain evidence="1 2">DSM 19079</strain>
    </source>
</reference>
<proteinExistence type="predicted"/>
<sequence>MRLEPGEQVVVRTRRHPRALLGAASALVATAFLLGLGRGVLARPGLPGVVDRAAPWLDALLWAAAALAVLLGTLRPLLVWLTGRTVLTTARLIRRTGLGGGPDGAMPLVAIADVERRGRGSGAGDLLVLFQEPVRQVYWRLADVPEAARFEELLAETTRRARTVSWPAADLGGGPR</sequence>
<dbReference type="EMBL" id="JACHMC010000001">
    <property type="protein sequence ID" value="MBB4883253.1"/>
    <property type="molecule type" value="Genomic_DNA"/>
</dbReference>
<evidence type="ECO:0000313" key="1">
    <source>
        <dbReference type="EMBL" id="MBB4883253.1"/>
    </source>
</evidence>
<dbReference type="AlphaFoldDB" id="A0A4Y8X4T9"/>
<accession>A0A4Y8X4T9</accession>
<keyword evidence="2" id="KW-1185">Reference proteome</keyword>
<comment type="caution">
    <text evidence="1">The sequence shown here is derived from an EMBL/GenBank/DDBJ whole genome shotgun (WGS) entry which is preliminary data.</text>
</comment>
<organism evidence="1 2">
    <name type="scientific">Micrococcus flavus</name>
    <dbReference type="NCBI Taxonomy" id="384602"/>
    <lineage>
        <taxon>Bacteria</taxon>
        <taxon>Bacillati</taxon>
        <taxon>Actinomycetota</taxon>
        <taxon>Actinomycetes</taxon>
        <taxon>Micrococcales</taxon>
        <taxon>Micrococcaceae</taxon>
        <taxon>Micrococcus</taxon>
    </lineage>
</organism>
<gene>
    <name evidence="1" type="ORF">BJ976_001604</name>
</gene>
<dbReference type="Proteomes" id="UP000560081">
    <property type="component" value="Unassembled WGS sequence"/>
</dbReference>
<evidence type="ECO:0000313" key="2">
    <source>
        <dbReference type="Proteomes" id="UP000560081"/>
    </source>
</evidence>